<reference evidence="2" key="1">
    <citation type="submission" date="2023-04" db="EMBL/GenBank/DDBJ databases">
        <authorList>
            <consortium name="ELIXIR-Norway"/>
        </authorList>
    </citation>
    <scope>NUCLEOTIDE SEQUENCE [LARGE SCALE GENOMIC DNA]</scope>
</reference>
<dbReference type="EMBL" id="OX459945">
    <property type="protein sequence ID" value="CAI9179933.1"/>
    <property type="molecule type" value="Genomic_DNA"/>
</dbReference>
<gene>
    <name evidence="2" type="ORF">MRATA1EN1_LOCUS28895</name>
</gene>
<sequence length="162" mass="16478">MGSHEREGPRSTKGAARSPVRVHRIPGLRLHTGLRLLPPEGQGDVAVWPASEEAALPSDPPVSSSPGGGPASKVRHLSGELSTAPGTRPTGRGLGPPGATAMKHSPSLESGPRPPSLGAPHPHPGPGDPAFKPPPRAPSRVSSAERLFFQGSRGGVPQSAAL</sequence>
<name>A0ABN9A122_RANTA</name>
<accession>A0ABN9A122</accession>
<dbReference type="Proteomes" id="UP001176941">
    <property type="component" value="Chromosome 9"/>
</dbReference>
<feature type="compositionally biased region" description="Basic and acidic residues" evidence="1">
    <location>
        <begin position="1"/>
        <end position="10"/>
    </location>
</feature>
<organism evidence="2 3">
    <name type="scientific">Rangifer tarandus platyrhynchus</name>
    <name type="common">Svalbard reindeer</name>
    <dbReference type="NCBI Taxonomy" id="3082113"/>
    <lineage>
        <taxon>Eukaryota</taxon>
        <taxon>Metazoa</taxon>
        <taxon>Chordata</taxon>
        <taxon>Craniata</taxon>
        <taxon>Vertebrata</taxon>
        <taxon>Euteleostomi</taxon>
        <taxon>Mammalia</taxon>
        <taxon>Eutheria</taxon>
        <taxon>Laurasiatheria</taxon>
        <taxon>Artiodactyla</taxon>
        <taxon>Ruminantia</taxon>
        <taxon>Pecora</taxon>
        <taxon>Cervidae</taxon>
        <taxon>Odocoileinae</taxon>
        <taxon>Rangifer</taxon>
    </lineage>
</organism>
<evidence type="ECO:0000313" key="2">
    <source>
        <dbReference type="EMBL" id="CAI9179933.1"/>
    </source>
</evidence>
<evidence type="ECO:0000256" key="1">
    <source>
        <dbReference type="SAM" id="MobiDB-lite"/>
    </source>
</evidence>
<keyword evidence="3" id="KW-1185">Reference proteome</keyword>
<feature type="compositionally biased region" description="Pro residues" evidence="1">
    <location>
        <begin position="112"/>
        <end position="137"/>
    </location>
</feature>
<feature type="compositionally biased region" description="Low complexity" evidence="1">
    <location>
        <begin position="54"/>
        <end position="65"/>
    </location>
</feature>
<protein>
    <submittedName>
        <fullName evidence="2">Uncharacterized protein</fullName>
    </submittedName>
</protein>
<proteinExistence type="predicted"/>
<evidence type="ECO:0000313" key="3">
    <source>
        <dbReference type="Proteomes" id="UP001176941"/>
    </source>
</evidence>
<feature type="compositionally biased region" description="Low complexity" evidence="1">
    <location>
        <begin position="83"/>
        <end position="101"/>
    </location>
</feature>
<feature type="region of interest" description="Disordered" evidence="1">
    <location>
        <begin position="1"/>
        <end position="162"/>
    </location>
</feature>